<evidence type="ECO:0000313" key="3">
    <source>
        <dbReference type="Proteomes" id="UP000030345"/>
    </source>
</evidence>
<dbReference type="AlphaFoldDB" id="A0A0A2B4U2"/>
<sequence length="194" mass="22503">MKELENIFLYLVVLGGRAKKANIELHDVRWVVGSKIEDTYDALRKNWFGSPKGLHIDSYKKIKYIDGYKINLINFESYKIDAKQLVKKNKSKKHLWFVNIGGYNPTSMQEKHEFGLVAASTKLEAKNIAKSKWLIGCKKKHKDDIASLEILLSCDDCELIKKIGNWQIELTPNNNFIEENNYPDWYGYQKIDGT</sequence>
<gene>
    <name evidence="2" type="ORF">EV02_1567</name>
</gene>
<dbReference type="OrthoDB" id="850243at2"/>
<reference evidence="3" key="1">
    <citation type="journal article" date="2014" name="Sci. Data">
        <title>Genomes of diverse isolates of the marine cyanobacterium Prochlorococcus.</title>
        <authorList>
            <person name="Biller S."/>
            <person name="Berube P."/>
            <person name="Thompson J."/>
            <person name="Kelly L."/>
            <person name="Roggensack S."/>
            <person name="Awad L."/>
            <person name="Roache-Johnson K."/>
            <person name="Ding H."/>
            <person name="Giovannoni S.J."/>
            <person name="Moore L.R."/>
            <person name="Chisholm S.W."/>
        </authorList>
    </citation>
    <scope>NUCLEOTIDE SEQUENCE [LARGE SCALE GENOMIC DNA]</scope>
    <source>
        <strain evidence="3">SB</strain>
    </source>
</reference>
<dbReference type="EMBL" id="JNAS01000002">
    <property type="protein sequence ID" value="KGG08891.1"/>
    <property type="molecule type" value="Genomic_DNA"/>
</dbReference>
<feature type="domain" description="DUF1543" evidence="1">
    <location>
        <begin position="107"/>
        <end position="149"/>
    </location>
</feature>
<dbReference type="RefSeq" id="WP_032520186.1">
    <property type="nucleotide sequence ID" value="NZ_CP138981.1"/>
</dbReference>
<proteinExistence type="predicted"/>
<dbReference type="Proteomes" id="UP000030345">
    <property type="component" value="Unassembled WGS sequence"/>
</dbReference>
<feature type="domain" description="DUF1543" evidence="1">
    <location>
        <begin position="21"/>
        <end position="72"/>
    </location>
</feature>
<dbReference type="eggNOG" id="ENOG502ZCDZ">
    <property type="taxonomic scope" value="Bacteria"/>
</dbReference>
<dbReference type="InterPro" id="IPR011440">
    <property type="entry name" value="DUF1543"/>
</dbReference>
<dbReference type="Pfam" id="PF07566">
    <property type="entry name" value="DUF1543"/>
    <property type="match status" value="2"/>
</dbReference>
<protein>
    <recommendedName>
        <fullName evidence="1">DUF1543 domain-containing protein</fullName>
    </recommendedName>
</protein>
<organism evidence="2 3">
    <name type="scientific">Prochlorococcus marinus str. SB</name>
    <dbReference type="NCBI Taxonomy" id="59926"/>
    <lineage>
        <taxon>Bacteria</taxon>
        <taxon>Bacillati</taxon>
        <taxon>Cyanobacteriota</taxon>
        <taxon>Cyanophyceae</taxon>
        <taxon>Synechococcales</taxon>
        <taxon>Prochlorococcaceae</taxon>
        <taxon>Prochlorococcus</taxon>
    </lineage>
</organism>
<evidence type="ECO:0000259" key="1">
    <source>
        <dbReference type="Pfam" id="PF07566"/>
    </source>
</evidence>
<comment type="caution">
    <text evidence="2">The sequence shown here is derived from an EMBL/GenBank/DDBJ whole genome shotgun (WGS) entry which is preliminary data.</text>
</comment>
<dbReference type="Gene3D" id="3.10.20.10">
    <property type="match status" value="2"/>
</dbReference>
<name>A0A0A2B4U2_PROMR</name>
<evidence type="ECO:0000313" key="2">
    <source>
        <dbReference type="EMBL" id="KGG08891.1"/>
    </source>
</evidence>
<accession>A0A0A2B4U2</accession>